<reference evidence="1 2" key="1">
    <citation type="submission" date="2020-10" db="EMBL/GenBank/DDBJ databases">
        <title>Sequencing the genomes of 1000 actinobacteria strains.</title>
        <authorList>
            <person name="Klenk H.-P."/>
        </authorList>
    </citation>
    <scope>NUCLEOTIDE SEQUENCE [LARGE SCALE GENOMIC DNA]</scope>
    <source>
        <strain evidence="1 2">DSM 46744</strain>
    </source>
</reference>
<evidence type="ECO:0000313" key="2">
    <source>
        <dbReference type="Proteomes" id="UP000627838"/>
    </source>
</evidence>
<keyword evidence="2" id="KW-1185">Reference proteome</keyword>
<organism evidence="1 2">
    <name type="scientific">Actinomadura algeriensis</name>
    <dbReference type="NCBI Taxonomy" id="1679523"/>
    <lineage>
        <taxon>Bacteria</taxon>
        <taxon>Bacillati</taxon>
        <taxon>Actinomycetota</taxon>
        <taxon>Actinomycetes</taxon>
        <taxon>Streptosporangiales</taxon>
        <taxon>Thermomonosporaceae</taxon>
        <taxon>Actinomadura</taxon>
    </lineage>
</organism>
<protein>
    <recommendedName>
        <fullName evidence="3">NIPSNAP protein</fullName>
    </recommendedName>
</protein>
<gene>
    <name evidence="1" type="ORF">H4W34_000220</name>
</gene>
<sequence length="92" mass="9917">MSAAGLAGWVAVKATLSPKLGGGWVDMYWASPHGRRTWAAQGPDTLVFDTMAEFEAALADTYGEDWRTSKWLGGGGRVRLELLHVQPALFPG</sequence>
<comment type="caution">
    <text evidence="1">The sequence shown here is derived from an EMBL/GenBank/DDBJ whole genome shotgun (WGS) entry which is preliminary data.</text>
</comment>
<dbReference type="Proteomes" id="UP000627838">
    <property type="component" value="Unassembled WGS sequence"/>
</dbReference>
<accession>A0ABR9JIK6</accession>
<proteinExistence type="predicted"/>
<evidence type="ECO:0008006" key="3">
    <source>
        <dbReference type="Google" id="ProtNLM"/>
    </source>
</evidence>
<name>A0ABR9JIK6_9ACTN</name>
<dbReference type="RefSeq" id="WP_192757398.1">
    <property type="nucleotide sequence ID" value="NZ_JADBDZ010000001.1"/>
</dbReference>
<evidence type="ECO:0000313" key="1">
    <source>
        <dbReference type="EMBL" id="MBE1530387.1"/>
    </source>
</evidence>
<dbReference type="EMBL" id="JADBDZ010000001">
    <property type="protein sequence ID" value="MBE1530387.1"/>
    <property type="molecule type" value="Genomic_DNA"/>
</dbReference>